<reference evidence="1 2" key="1">
    <citation type="submission" date="2018-10" db="EMBL/GenBank/DDBJ databases">
        <title>Genomic Encyclopedia of Archaeal and Bacterial Type Strains, Phase II (KMG-II): from individual species to whole genera.</title>
        <authorList>
            <person name="Goeker M."/>
        </authorList>
    </citation>
    <scope>NUCLEOTIDE SEQUENCE [LARGE SCALE GENOMIC DNA]</scope>
    <source>
        <strain evidence="1 2">DSM 14954</strain>
    </source>
</reference>
<name>A0A660LFD6_9ACTN</name>
<accession>A0A660LFD6</accession>
<dbReference type="AlphaFoldDB" id="A0A660LFD6"/>
<evidence type="ECO:0000313" key="1">
    <source>
        <dbReference type="EMBL" id="RKQ92640.1"/>
    </source>
</evidence>
<organism evidence="1 2">
    <name type="scientific">Solirubrobacter pauli</name>
    <dbReference type="NCBI Taxonomy" id="166793"/>
    <lineage>
        <taxon>Bacteria</taxon>
        <taxon>Bacillati</taxon>
        <taxon>Actinomycetota</taxon>
        <taxon>Thermoleophilia</taxon>
        <taxon>Solirubrobacterales</taxon>
        <taxon>Solirubrobacteraceae</taxon>
        <taxon>Solirubrobacter</taxon>
    </lineage>
</organism>
<dbReference type="Proteomes" id="UP000278962">
    <property type="component" value="Unassembled WGS sequence"/>
</dbReference>
<proteinExistence type="predicted"/>
<dbReference type="EMBL" id="RBIL01000001">
    <property type="protein sequence ID" value="RKQ92640.1"/>
    <property type="molecule type" value="Genomic_DNA"/>
</dbReference>
<keyword evidence="2" id="KW-1185">Reference proteome</keyword>
<gene>
    <name evidence="1" type="ORF">C8N24_2492</name>
</gene>
<dbReference type="PROSITE" id="PS51257">
    <property type="entry name" value="PROKAR_LIPOPROTEIN"/>
    <property type="match status" value="1"/>
</dbReference>
<dbReference type="OrthoDB" id="10014222at2"/>
<evidence type="ECO:0000313" key="2">
    <source>
        <dbReference type="Proteomes" id="UP000278962"/>
    </source>
</evidence>
<sequence length="128" mass="14035">MRWCALVLGLIVVGCGGPDREAFVREANTACRDRAAGQEALGALPTDELLDASTKLYEQELARLKALEPPEKDRAAHARWVRANAEVVEAWRRYAADADSRAARERVLVRFDRAAELAGELGLSQCDG</sequence>
<protein>
    <recommendedName>
        <fullName evidence="3">Lysozyme inhibitor LprI N-terminal domain-containing protein</fullName>
    </recommendedName>
</protein>
<dbReference type="RefSeq" id="WP_121250321.1">
    <property type="nucleotide sequence ID" value="NZ_RBIL01000001.1"/>
</dbReference>
<evidence type="ECO:0008006" key="3">
    <source>
        <dbReference type="Google" id="ProtNLM"/>
    </source>
</evidence>
<comment type="caution">
    <text evidence="1">The sequence shown here is derived from an EMBL/GenBank/DDBJ whole genome shotgun (WGS) entry which is preliminary data.</text>
</comment>